<dbReference type="OrthoDB" id="9793623at2"/>
<comment type="caution">
    <text evidence="2">The sequence shown here is derived from an EMBL/GenBank/DDBJ whole genome shotgun (WGS) entry which is preliminary data.</text>
</comment>
<dbReference type="SMART" id="SM00731">
    <property type="entry name" value="SprT"/>
    <property type="match status" value="1"/>
</dbReference>
<dbReference type="Proteomes" id="UP000274391">
    <property type="component" value="Unassembled WGS sequence"/>
</dbReference>
<gene>
    <name evidence="2" type="ORF">EG850_06925</name>
</gene>
<dbReference type="RefSeq" id="WP_124971896.1">
    <property type="nucleotide sequence ID" value="NZ_RQVS01000007.1"/>
</dbReference>
<evidence type="ECO:0000313" key="3">
    <source>
        <dbReference type="Proteomes" id="UP000274391"/>
    </source>
</evidence>
<protein>
    <submittedName>
        <fullName evidence="2">M48 family peptidase</fullName>
    </submittedName>
</protein>
<dbReference type="Pfam" id="PF10263">
    <property type="entry name" value="SprT-like"/>
    <property type="match status" value="1"/>
</dbReference>
<evidence type="ECO:0000259" key="1">
    <source>
        <dbReference type="SMART" id="SM00731"/>
    </source>
</evidence>
<organism evidence="2 3">
    <name type="scientific">Gulosibacter macacae</name>
    <dbReference type="NCBI Taxonomy" id="2488791"/>
    <lineage>
        <taxon>Bacteria</taxon>
        <taxon>Bacillati</taxon>
        <taxon>Actinomycetota</taxon>
        <taxon>Actinomycetes</taxon>
        <taxon>Micrococcales</taxon>
        <taxon>Microbacteriaceae</taxon>
        <taxon>Gulosibacter</taxon>
    </lineage>
</organism>
<proteinExistence type="predicted"/>
<dbReference type="GO" id="GO:0006950">
    <property type="term" value="P:response to stress"/>
    <property type="evidence" value="ECO:0007669"/>
    <property type="project" value="UniProtKB-ARBA"/>
</dbReference>
<accession>A0A3P3VYR8</accession>
<dbReference type="EMBL" id="RQVS01000007">
    <property type="protein sequence ID" value="RRJ86746.1"/>
    <property type="molecule type" value="Genomic_DNA"/>
</dbReference>
<evidence type="ECO:0000313" key="2">
    <source>
        <dbReference type="EMBL" id="RRJ86746.1"/>
    </source>
</evidence>
<keyword evidence="3" id="KW-1185">Reference proteome</keyword>
<dbReference type="InterPro" id="IPR006640">
    <property type="entry name" value="SprT-like_domain"/>
</dbReference>
<reference evidence="2 3" key="1">
    <citation type="submission" date="2018-11" db="EMBL/GenBank/DDBJ databases">
        <title>YIM 102482-1 draft genome.</title>
        <authorList>
            <person name="Li G."/>
            <person name="Jiang Y."/>
        </authorList>
    </citation>
    <scope>NUCLEOTIDE SEQUENCE [LARGE SCALE GENOMIC DNA]</scope>
    <source>
        <strain evidence="2 3">YIM 102482-1</strain>
    </source>
</reference>
<sequence>MAEFRDGSVESRNAVDRLAELRNLGDFLVRQYLGPSWHFDFDHGKSRAGMCNYRKRRISLSRHLATRNSDEFNRQTLLHEIAHGLAGHGAGHGPEWLRLAREIGYTGDRTHSGQVAREYARWLGVCPQGHEVLRFRRPKNMGKLSCAQCAPRFDRRYLISWRERSAAELAADRVA</sequence>
<name>A0A3P3VYR8_9MICO</name>
<dbReference type="AlphaFoldDB" id="A0A3P3VYR8"/>
<feature type="domain" description="SprT-like" evidence="1">
    <location>
        <begin position="19"/>
        <end position="156"/>
    </location>
</feature>